<evidence type="ECO:0000256" key="8">
    <source>
        <dbReference type="ARBA" id="ARBA00022848"/>
    </source>
</evidence>
<evidence type="ECO:0000313" key="15">
    <source>
        <dbReference type="EMBL" id="JAT30816.1"/>
    </source>
</evidence>
<dbReference type="PANTHER" id="PTHR24292:SF54">
    <property type="entry name" value="CYP9F3-RELATED"/>
    <property type="match status" value="1"/>
</dbReference>
<keyword evidence="14" id="KW-1133">Transmembrane helix</keyword>
<evidence type="ECO:0000256" key="3">
    <source>
        <dbReference type="ARBA" id="ARBA00004406"/>
    </source>
</evidence>
<evidence type="ECO:0000256" key="5">
    <source>
        <dbReference type="ARBA" id="ARBA00022617"/>
    </source>
</evidence>
<dbReference type="SUPFAM" id="SSF48264">
    <property type="entry name" value="Cytochrome P450"/>
    <property type="match status" value="1"/>
</dbReference>
<keyword evidence="10" id="KW-0408">Iron</keyword>
<dbReference type="InterPro" id="IPR050476">
    <property type="entry name" value="Insect_CytP450_Detox"/>
</dbReference>
<evidence type="ECO:0000256" key="1">
    <source>
        <dbReference type="ARBA" id="ARBA00001971"/>
    </source>
</evidence>
<keyword evidence="11" id="KW-0503">Monooxygenase</keyword>
<evidence type="ECO:0000256" key="7">
    <source>
        <dbReference type="ARBA" id="ARBA00022824"/>
    </source>
</evidence>
<proteinExistence type="inferred from homology"/>
<dbReference type="EMBL" id="GEBQ01009161">
    <property type="protein sequence ID" value="JAT30816.1"/>
    <property type="molecule type" value="Transcribed_RNA"/>
</dbReference>
<dbReference type="GO" id="GO:0020037">
    <property type="term" value="F:heme binding"/>
    <property type="evidence" value="ECO:0007669"/>
    <property type="project" value="InterPro"/>
</dbReference>
<evidence type="ECO:0000256" key="13">
    <source>
        <dbReference type="SAM" id="MobiDB-lite"/>
    </source>
</evidence>
<dbReference type="GO" id="GO:0005506">
    <property type="term" value="F:iron ion binding"/>
    <property type="evidence" value="ECO:0007669"/>
    <property type="project" value="InterPro"/>
</dbReference>
<evidence type="ECO:0000256" key="12">
    <source>
        <dbReference type="ARBA" id="ARBA00023136"/>
    </source>
</evidence>
<evidence type="ECO:0008006" key="16">
    <source>
        <dbReference type="Google" id="ProtNLM"/>
    </source>
</evidence>
<keyword evidence="14" id="KW-0812">Transmembrane</keyword>
<dbReference type="InterPro" id="IPR001128">
    <property type="entry name" value="Cyt_P450"/>
</dbReference>
<dbReference type="GO" id="GO:0005789">
    <property type="term" value="C:endoplasmic reticulum membrane"/>
    <property type="evidence" value="ECO:0007669"/>
    <property type="project" value="UniProtKB-SubCell"/>
</dbReference>
<dbReference type="AlphaFoldDB" id="A0A1B6M4G6"/>
<accession>A0A1B6M4G6</accession>
<keyword evidence="7" id="KW-0256">Endoplasmic reticulum</keyword>
<dbReference type="PRINTS" id="PR00464">
    <property type="entry name" value="EP450II"/>
</dbReference>
<gene>
    <name evidence="15" type="ORF">g.17411</name>
</gene>
<dbReference type="Gene3D" id="1.10.630.10">
    <property type="entry name" value="Cytochrome P450"/>
    <property type="match status" value="1"/>
</dbReference>
<dbReference type="InterPro" id="IPR002402">
    <property type="entry name" value="Cyt_P450_E_grp-II"/>
</dbReference>
<evidence type="ECO:0000256" key="2">
    <source>
        <dbReference type="ARBA" id="ARBA00004174"/>
    </source>
</evidence>
<keyword evidence="6" id="KW-0479">Metal-binding</keyword>
<reference evidence="15" key="1">
    <citation type="submission" date="2015-11" db="EMBL/GenBank/DDBJ databases">
        <title>De novo transcriptome assembly of four potential Pierce s Disease insect vectors from Arizona vineyards.</title>
        <authorList>
            <person name="Tassone E.E."/>
        </authorList>
    </citation>
    <scope>NUCLEOTIDE SEQUENCE</scope>
</reference>
<comment type="subcellular location">
    <subcellularLocation>
        <location evidence="3">Endoplasmic reticulum membrane</location>
        <topology evidence="3">Peripheral membrane protein</topology>
    </subcellularLocation>
    <subcellularLocation>
        <location evidence="2">Microsome membrane</location>
        <topology evidence="2">Peripheral membrane protein</topology>
    </subcellularLocation>
</comment>
<dbReference type="Pfam" id="PF00067">
    <property type="entry name" value="p450"/>
    <property type="match status" value="1"/>
</dbReference>
<feature type="transmembrane region" description="Helical" evidence="14">
    <location>
        <begin position="7"/>
        <end position="24"/>
    </location>
</feature>
<dbReference type="PANTHER" id="PTHR24292">
    <property type="entry name" value="CYTOCHROME P450"/>
    <property type="match status" value="1"/>
</dbReference>
<comment type="similarity">
    <text evidence="4">Belongs to the cytochrome P450 family.</text>
</comment>
<keyword evidence="8" id="KW-0492">Microsome</keyword>
<evidence type="ECO:0000256" key="11">
    <source>
        <dbReference type="ARBA" id="ARBA00023033"/>
    </source>
</evidence>
<evidence type="ECO:0000256" key="14">
    <source>
        <dbReference type="SAM" id="Phobius"/>
    </source>
</evidence>
<keyword evidence="12 14" id="KW-0472">Membrane</keyword>
<evidence type="ECO:0000256" key="10">
    <source>
        <dbReference type="ARBA" id="ARBA00023004"/>
    </source>
</evidence>
<feature type="transmembrane region" description="Helical" evidence="14">
    <location>
        <begin position="332"/>
        <end position="354"/>
    </location>
</feature>
<dbReference type="GO" id="GO:0004497">
    <property type="term" value="F:monooxygenase activity"/>
    <property type="evidence" value="ECO:0007669"/>
    <property type="project" value="UniProtKB-KW"/>
</dbReference>
<feature type="region of interest" description="Disordered" evidence="13">
    <location>
        <begin position="410"/>
        <end position="455"/>
    </location>
</feature>
<evidence type="ECO:0000256" key="4">
    <source>
        <dbReference type="ARBA" id="ARBA00010617"/>
    </source>
</evidence>
<dbReference type="InterPro" id="IPR036396">
    <property type="entry name" value="Cyt_P450_sf"/>
</dbReference>
<name>A0A1B6M4G6_9HEMI</name>
<comment type="cofactor">
    <cofactor evidence="1">
        <name>heme</name>
        <dbReference type="ChEBI" id="CHEBI:30413"/>
    </cofactor>
</comment>
<organism evidence="15">
    <name type="scientific">Graphocephala atropunctata</name>
    <dbReference type="NCBI Taxonomy" id="36148"/>
    <lineage>
        <taxon>Eukaryota</taxon>
        <taxon>Metazoa</taxon>
        <taxon>Ecdysozoa</taxon>
        <taxon>Arthropoda</taxon>
        <taxon>Hexapoda</taxon>
        <taxon>Insecta</taxon>
        <taxon>Pterygota</taxon>
        <taxon>Neoptera</taxon>
        <taxon>Paraneoptera</taxon>
        <taxon>Hemiptera</taxon>
        <taxon>Auchenorrhyncha</taxon>
        <taxon>Membracoidea</taxon>
        <taxon>Cicadellidae</taxon>
        <taxon>Cicadellinae</taxon>
        <taxon>Cicadellini</taxon>
        <taxon>Graphocephala</taxon>
    </lineage>
</organism>
<feature type="compositionally biased region" description="Basic residues" evidence="13">
    <location>
        <begin position="426"/>
        <end position="435"/>
    </location>
</feature>
<evidence type="ECO:0000256" key="9">
    <source>
        <dbReference type="ARBA" id="ARBA00023002"/>
    </source>
</evidence>
<dbReference type="GO" id="GO:0016705">
    <property type="term" value="F:oxidoreductase activity, acting on paired donors, with incorporation or reduction of molecular oxygen"/>
    <property type="evidence" value="ECO:0007669"/>
    <property type="project" value="InterPro"/>
</dbReference>
<keyword evidence="9" id="KW-0560">Oxidoreductase</keyword>
<keyword evidence="5" id="KW-0349">Heme</keyword>
<protein>
    <recommendedName>
        <fullName evidence="16">Cytochrome P450</fullName>
    </recommendedName>
</protein>
<evidence type="ECO:0000256" key="6">
    <source>
        <dbReference type="ARBA" id="ARBA00022723"/>
    </source>
</evidence>
<sequence>MAILTDSWIFDLLLLTSGLLYLFYRHLTRLHGYFKVRGIPHLKPPPYLGRGDNEDIFSKPPHEQFQQLYKCFPGERFFGFFEKEEPTLIIKDPSLMHQILIKDFVHFHNHGFRTVPDELLTQGMFHLKGDDWRSLRHKLSPTFTSGKLKLMFEQLNLSGNHMVDSISGSIGEPLDAKQVAFEFVVEAIASVAFGLDLSKKNKERSEFLSKSSSANAPGVRNMLIHIFGSFAPRLITFFQLNIFPKEVDEYFLKLTKDTKEYRRKNGIKRDDYFQMLLNLQEEEEGGGGKSLMSHSASDYNDDDAITNQFDYSSRTVDDKKKLLTDECITAQAFTFLLAGADSMATTIMFALFFIAKHPEVQKKLTEEVDYILEKRGGWSYQAVKEMTYLDMVLQETAYLPAQPCGCEGVHSPLPHPSDRHGAGARGRGHLPHQRPPHAPPAPSQPRVFHPRAICG</sequence>